<evidence type="ECO:0000256" key="1">
    <source>
        <dbReference type="ARBA" id="ARBA00008754"/>
    </source>
</evidence>
<organism evidence="2 3">
    <name type="scientific">Virgisporangium ochraceum</name>
    <dbReference type="NCBI Taxonomy" id="65505"/>
    <lineage>
        <taxon>Bacteria</taxon>
        <taxon>Bacillati</taxon>
        <taxon>Actinomycetota</taxon>
        <taxon>Actinomycetes</taxon>
        <taxon>Micromonosporales</taxon>
        <taxon>Micromonosporaceae</taxon>
        <taxon>Virgisporangium</taxon>
    </lineage>
</organism>
<dbReference type="AlphaFoldDB" id="A0A8J3ZQ53"/>
<dbReference type="GO" id="GO:0004751">
    <property type="term" value="F:ribose-5-phosphate isomerase activity"/>
    <property type="evidence" value="ECO:0007669"/>
    <property type="project" value="TreeGrafter"/>
</dbReference>
<dbReference type="EMBL" id="BOPH01000037">
    <property type="protein sequence ID" value="GIJ68132.1"/>
    <property type="molecule type" value="Genomic_DNA"/>
</dbReference>
<protein>
    <submittedName>
        <fullName evidence="2">Ribose 5-phosphate isomerase B</fullName>
    </submittedName>
</protein>
<evidence type="ECO:0000313" key="3">
    <source>
        <dbReference type="Proteomes" id="UP000635606"/>
    </source>
</evidence>
<comment type="similarity">
    <text evidence="1">Belongs to the LacAB/RpiB family.</text>
</comment>
<evidence type="ECO:0000313" key="2">
    <source>
        <dbReference type="EMBL" id="GIJ68132.1"/>
    </source>
</evidence>
<dbReference type="PANTHER" id="PTHR30345:SF2">
    <property type="entry name" value="SUGAR-PHOSPHATE ISOMERASE, RPIB_LACA_LACB FAMILY"/>
    <property type="match status" value="1"/>
</dbReference>
<dbReference type="PANTHER" id="PTHR30345">
    <property type="entry name" value="RIBOSE-5-PHOSPHATE ISOMERASE B"/>
    <property type="match status" value="1"/>
</dbReference>
<dbReference type="InterPro" id="IPR003500">
    <property type="entry name" value="RpiB_LacA_LacB"/>
</dbReference>
<keyword evidence="2" id="KW-0413">Isomerase</keyword>
<dbReference type="SUPFAM" id="SSF89623">
    <property type="entry name" value="Ribose/Galactose isomerase RpiB/AlsB"/>
    <property type="match status" value="1"/>
</dbReference>
<keyword evidence="3" id="KW-1185">Reference proteome</keyword>
<proteinExistence type="inferred from homology"/>
<comment type="caution">
    <text evidence="2">The sequence shown here is derived from an EMBL/GenBank/DDBJ whole genome shotgun (WGS) entry which is preliminary data.</text>
</comment>
<dbReference type="GO" id="GO:0019316">
    <property type="term" value="P:D-allose catabolic process"/>
    <property type="evidence" value="ECO:0007669"/>
    <property type="project" value="TreeGrafter"/>
</dbReference>
<accession>A0A8J3ZQ53</accession>
<dbReference type="Proteomes" id="UP000635606">
    <property type="component" value="Unassembled WGS sequence"/>
</dbReference>
<dbReference type="Pfam" id="PF02502">
    <property type="entry name" value="LacAB_rpiB"/>
    <property type="match status" value="1"/>
</dbReference>
<dbReference type="InterPro" id="IPR036569">
    <property type="entry name" value="RpiB_LacA_LacB_sf"/>
</dbReference>
<gene>
    <name evidence="2" type="ORF">Voc01_030490</name>
</gene>
<dbReference type="Gene3D" id="3.40.1400.10">
    <property type="entry name" value="Sugar-phosphate isomerase, RpiB/LacA/LacB"/>
    <property type="match status" value="1"/>
</dbReference>
<reference evidence="2" key="1">
    <citation type="submission" date="2021-01" db="EMBL/GenBank/DDBJ databases">
        <title>Whole genome shotgun sequence of Virgisporangium ochraceum NBRC 16418.</title>
        <authorList>
            <person name="Komaki H."/>
            <person name="Tamura T."/>
        </authorList>
    </citation>
    <scope>NUCLEOTIDE SEQUENCE</scope>
    <source>
        <strain evidence="2">NBRC 16418</strain>
    </source>
</reference>
<dbReference type="RefSeq" id="WP_203928082.1">
    <property type="nucleotide sequence ID" value="NZ_BOPH01000037.1"/>
</dbReference>
<sequence>MRIAFAADDENDTTRAVLDLLARRGDEVVRVPADAGAPAGAGDSVDAGAGAAAAPGGSGAAAAGSGAAGAVAWPDLGAGVGRAVVEGAADVGIVMCWTGTGTAIAANKVPGVRAALAWDPWIARGARLWNDANVLAMSLKRLAPDVAVEVTEAFLAVEEADPEEGENIAALDRLLPP</sequence>
<name>A0A8J3ZQ53_9ACTN</name>
<dbReference type="GO" id="GO:0009052">
    <property type="term" value="P:pentose-phosphate shunt, non-oxidative branch"/>
    <property type="evidence" value="ECO:0007669"/>
    <property type="project" value="TreeGrafter"/>
</dbReference>